<sequence>MVPINFESEPSYVPLALAALRVATVIYLSSTVVRSLYRAHRSLGPAQETRHRIEQRSKLTTTFGTLALLGFVFALQSALSYATLSYTVWAAERGITVPTLSDMFSSSADKPGLYLKYWLSETPVHLDALEIVAEKARRLYWGQQLDLATVSWTTLLAIEGRRRKIPFLWAYALLSQLINLSFAQNLFYVAMLLTPSPLSAKESRVERFLEKMFPSKPANWWPKPSLFYVPSALNYTTIYWLPYAAGTTSFPTAVALTKILSLAPLILPAVVPESWGTVYPDSHDAYRTFSRVFQFMSTASFLLHAKSTAVGLWSSTPEQYKHRHSIRIPFDTEKRSKWERSSTAIEKVLGSVRDHPTVAAAGKDVLLCALSLGLWAAVRAMDVQAMLQMLQILSVTSRRRSRPAKANGSSITSFEDGSDKLNQEEDLETKPGKTYEPTPEVKATINLAQSDVVLDDDFEWESGSLAWGLTALGGLAAGCSAVFGAECISR</sequence>
<feature type="transmembrane region" description="Helical" evidence="2">
    <location>
        <begin position="58"/>
        <end position="79"/>
    </location>
</feature>
<gene>
    <name evidence="3" type="ORF">B0H63DRAFT_498222</name>
</gene>
<dbReference type="EMBL" id="JAULSW010000015">
    <property type="protein sequence ID" value="KAK3366338.1"/>
    <property type="molecule type" value="Genomic_DNA"/>
</dbReference>
<protein>
    <submittedName>
        <fullName evidence="3">Uncharacterized protein</fullName>
    </submittedName>
</protein>
<evidence type="ECO:0000256" key="1">
    <source>
        <dbReference type="SAM" id="MobiDB-lite"/>
    </source>
</evidence>
<accession>A0AAE0JXV5</accession>
<reference evidence="3" key="1">
    <citation type="journal article" date="2023" name="Mol. Phylogenet. Evol.">
        <title>Genome-scale phylogeny and comparative genomics of the fungal order Sordariales.</title>
        <authorList>
            <person name="Hensen N."/>
            <person name="Bonometti L."/>
            <person name="Westerberg I."/>
            <person name="Brannstrom I.O."/>
            <person name="Guillou S."/>
            <person name="Cros-Aarteil S."/>
            <person name="Calhoun S."/>
            <person name="Haridas S."/>
            <person name="Kuo A."/>
            <person name="Mondo S."/>
            <person name="Pangilinan J."/>
            <person name="Riley R."/>
            <person name="LaButti K."/>
            <person name="Andreopoulos B."/>
            <person name="Lipzen A."/>
            <person name="Chen C."/>
            <person name="Yan M."/>
            <person name="Daum C."/>
            <person name="Ng V."/>
            <person name="Clum A."/>
            <person name="Steindorff A."/>
            <person name="Ohm R.A."/>
            <person name="Martin F."/>
            <person name="Silar P."/>
            <person name="Natvig D.O."/>
            <person name="Lalanne C."/>
            <person name="Gautier V."/>
            <person name="Ament-Velasquez S.L."/>
            <person name="Kruys A."/>
            <person name="Hutchinson M.I."/>
            <person name="Powell A.J."/>
            <person name="Barry K."/>
            <person name="Miller A.N."/>
            <person name="Grigoriev I.V."/>
            <person name="Debuchy R."/>
            <person name="Gladieux P."/>
            <person name="Hiltunen Thoren M."/>
            <person name="Johannesson H."/>
        </authorList>
    </citation>
    <scope>NUCLEOTIDE SEQUENCE</scope>
    <source>
        <strain evidence="3">CBS 232.78</strain>
    </source>
</reference>
<name>A0AAE0JXV5_9PEZI</name>
<dbReference type="AlphaFoldDB" id="A0AAE0JXV5"/>
<evidence type="ECO:0000256" key="2">
    <source>
        <dbReference type="SAM" id="Phobius"/>
    </source>
</evidence>
<keyword evidence="4" id="KW-1185">Reference proteome</keyword>
<keyword evidence="2" id="KW-1133">Transmembrane helix</keyword>
<organism evidence="3 4">
    <name type="scientific">Podospora didyma</name>
    <dbReference type="NCBI Taxonomy" id="330526"/>
    <lineage>
        <taxon>Eukaryota</taxon>
        <taxon>Fungi</taxon>
        <taxon>Dikarya</taxon>
        <taxon>Ascomycota</taxon>
        <taxon>Pezizomycotina</taxon>
        <taxon>Sordariomycetes</taxon>
        <taxon>Sordariomycetidae</taxon>
        <taxon>Sordariales</taxon>
        <taxon>Podosporaceae</taxon>
        <taxon>Podospora</taxon>
    </lineage>
</organism>
<keyword evidence="2" id="KW-0812">Transmembrane</keyword>
<feature type="compositionally biased region" description="Basic and acidic residues" evidence="1">
    <location>
        <begin position="417"/>
        <end position="433"/>
    </location>
</feature>
<keyword evidence="2" id="KW-0472">Membrane</keyword>
<evidence type="ECO:0000313" key="3">
    <source>
        <dbReference type="EMBL" id="KAK3366338.1"/>
    </source>
</evidence>
<comment type="caution">
    <text evidence="3">The sequence shown here is derived from an EMBL/GenBank/DDBJ whole genome shotgun (WGS) entry which is preliminary data.</text>
</comment>
<feature type="region of interest" description="Disordered" evidence="1">
    <location>
        <begin position="401"/>
        <end position="438"/>
    </location>
</feature>
<feature type="transmembrane region" description="Helical" evidence="2">
    <location>
        <begin position="12"/>
        <end position="37"/>
    </location>
</feature>
<dbReference type="Proteomes" id="UP001285441">
    <property type="component" value="Unassembled WGS sequence"/>
</dbReference>
<proteinExistence type="predicted"/>
<reference evidence="3" key="2">
    <citation type="submission" date="2023-06" db="EMBL/GenBank/DDBJ databases">
        <authorList>
            <consortium name="Lawrence Berkeley National Laboratory"/>
            <person name="Haridas S."/>
            <person name="Hensen N."/>
            <person name="Bonometti L."/>
            <person name="Westerberg I."/>
            <person name="Brannstrom I.O."/>
            <person name="Guillou S."/>
            <person name="Cros-Aarteil S."/>
            <person name="Calhoun S."/>
            <person name="Kuo A."/>
            <person name="Mondo S."/>
            <person name="Pangilinan J."/>
            <person name="Riley R."/>
            <person name="LaButti K."/>
            <person name="Andreopoulos B."/>
            <person name="Lipzen A."/>
            <person name="Chen C."/>
            <person name="Yanf M."/>
            <person name="Daum C."/>
            <person name="Ng V."/>
            <person name="Clum A."/>
            <person name="Steindorff A."/>
            <person name="Ohm R."/>
            <person name="Martin F."/>
            <person name="Silar P."/>
            <person name="Natvig D."/>
            <person name="Lalanne C."/>
            <person name="Gautier V."/>
            <person name="Ament-velasquez S.L."/>
            <person name="Kruys A."/>
            <person name="Hutchinson M.I."/>
            <person name="Powell A.J."/>
            <person name="Barry K."/>
            <person name="Miller A.N."/>
            <person name="Grigoriev I.V."/>
            <person name="Debuchy R."/>
            <person name="Gladieux P."/>
            <person name="Thoren M.H."/>
            <person name="Johannesson H."/>
        </authorList>
    </citation>
    <scope>NUCLEOTIDE SEQUENCE</scope>
    <source>
        <strain evidence="3">CBS 232.78</strain>
    </source>
</reference>
<evidence type="ECO:0000313" key="4">
    <source>
        <dbReference type="Proteomes" id="UP001285441"/>
    </source>
</evidence>